<dbReference type="CDD" id="cd03414">
    <property type="entry name" value="CbiX_SirB_C"/>
    <property type="match status" value="1"/>
</dbReference>
<organism evidence="3 4">
    <name type="scientific">Streptomyces millisiae</name>
    <dbReference type="NCBI Taxonomy" id="3075542"/>
    <lineage>
        <taxon>Bacteria</taxon>
        <taxon>Bacillati</taxon>
        <taxon>Actinomycetota</taxon>
        <taxon>Actinomycetes</taxon>
        <taxon>Kitasatosporales</taxon>
        <taxon>Streptomycetaceae</taxon>
        <taxon>Streptomyces</taxon>
    </lineage>
</organism>
<dbReference type="PANTHER" id="PTHR33542:SF5">
    <property type="entry name" value="FERROCHELATASE CHE1"/>
    <property type="match status" value="1"/>
</dbReference>
<evidence type="ECO:0000256" key="1">
    <source>
        <dbReference type="ARBA" id="ARBA00022723"/>
    </source>
</evidence>
<dbReference type="CDD" id="cd03416">
    <property type="entry name" value="CbiX_SirB_N"/>
    <property type="match status" value="1"/>
</dbReference>
<dbReference type="Pfam" id="PF01903">
    <property type="entry name" value="CbiX"/>
    <property type="match status" value="2"/>
</dbReference>
<keyword evidence="1" id="KW-0479">Metal-binding</keyword>
<evidence type="ECO:0000256" key="2">
    <source>
        <dbReference type="ARBA" id="ARBA00023239"/>
    </source>
</evidence>
<dbReference type="InterPro" id="IPR002762">
    <property type="entry name" value="CbiX-like"/>
</dbReference>
<reference evidence="4" key="1">
    <citation type="submission" date="2023-07" db="EMBL/GenBank/DDBJ databases">
        <title>30 novel species of actinomycetes from the DSMZ collection.</title>
        <authorList>
            <person name="Nouioui I."/>
        </authorList>
    </citation>
    <scope>NUCLEOTIDE SEQUENCE [LARGE SCALE GENOMIC DNA]</scope>
    <source>
        <strain evidence="4">DSM 44918</strain>
    </source>
</reference>
<gene>
    <name evidence="3" type="ORF">RNC47_16025</name>
</gene>
<name>A0ABU2LQJ0_9ACTN</name>
<keyword evidence="2" id="KW-0456">Lyase</keyword>
<dbReference type="Proteomes" id="UP001183420">
    <property type="component" value="Unassembled WGS sequence"/>
</dbReference>
<dbReference type="EMBL" id="JAVREM010000018">
    <property type="protein sequence ID" value="MDT0319846.1"/>
    <property type="molecule type" value="Genomic_DNA"/>
</dbReference>
<evidence type="ECO:0000313" key="4">
    <source>
        <dbReference type="Proteomes" id="UP001183420"/>
    </source>
</evidence>
<evidence type="ECO:0000313" key="3">
    <source>
        <dbReference type="EMBL" id="MDT0319846.1"/>
    </source>
</evidence>
<dbReference type="Gene3D" id="3.40.50.1400">
    <property type="match status" value="2"/>
</dbReference>
<sequence length="252" mass="26324">MSSSRTQPTLVAVAHGSPDPRAEQAVRALVRRVRALRPGLRVELGHLENDEPLLTDTLAALRGRAVLVPLLFSRGYHVKHDLPSVLAGAPHLRTRTAATIGPHPLLADALHSRLVEAGYRRGTPVVLAAAGSNDPESRAGTEYTAQMLATRLGGVPVLPGYASAARPTVPEAVARLREAGHREIAVASCFVAPGLFATRCAEAAPGVVAAPLGNHPALARLLLHRYDRAVGAPRPAAGRPGGARHASLAFAP</sequence>
<dbReference type="RefSeq" id="WP_311599368.1">
    <property type="nucleotide sequence ID" value="NZ_JAVREM010000018.1"/>
</dbReference>
<comment type="caution">
    <text evidence="3">The sequence shown here is derived from an EMBL/GenBank/DDBJ whole genome shotgun (WGS) entry which is preliminary data.</text>
</comment>
<dbReference type="PANTHER" id="PTHR33542">
    <property type="entry name" value="SIROHYDROCHLORIN FERROCHELATASE, CHLOROPLASTIC"/>
    <property type="match status" value="1"/>
</dbReference>
<protein>
    <submittedName>
        <fullName evidence="3">Sirohydrochlorin chelatase</fullName>
    </submittedName>
</protein>
<accession>A0ABU2LQJ0</accession>
<dbReference type="SUPFAM" id="SSF53800">
    <property type="entry name" value="Chelatase"/>
    <property type="match status" value="1"/>
</dbReference>
<dbReference type="InterPro" id="IPR050963">
    <property type="entry name" value="Sirohydro_Cobaltochel/CbiX"/>
</dbReference>
<proteinExistence type="predicted"/>
<keyword evidence="4" id="KW-1185">Reference proteome</keyword>